<keyword evidence="2" id="KW-1185">Reference proteome</keyword>
<dbReference type="Proteomes" id="UP000266861">
    <property type="component" value="Unassembled WGS sequence"/>
</dbReference>
<dbReference type="AlphaFoldDB" id="A0A397JF70"/>
<evidence type="ECO:0000313" key="1">
    <source>
        <dbReference type="EMBL" id="RHZ85802.1"/>
    </source>
</evidence>
<dbReference type="EMBL" id="PQFF01000057">
    <property type="protein sequence ID" value="RHZ85802.1"/>
    <property type="molecule type" value="Genomic_DNA"/>
</dbReference>
<gene>
    <name evidence="1" type="ORF">Glove_60g62</name>
</gene>
<name>A0A397JF70_9GLOM</name>
<organism evidence="1 2">
    <name type="scientific">Diversispora epigaea</name>
    <dbReference type="NCBI Taxonomy" id="1348612"/>
    <lineage>
        <taxon>Eukaryota</taxon>
        <taxon>Fungi</taxon>
        <taxon>Fungi incertae sedis</taxon>
        <taxon>Mucoromycota</taxon>
        <taxon>Glomeromycotina</taxon>
        <taxon>Glomeromycetes</taxon>
        <taxon>Diversisporales</taxon>
        <taxon>Diversisporaceae</taxon>
        <taxon>Diversispora</taxon>
    </lineage>
</organism>
<sequence length="154" mass="18238">MYNSTSSSHSEDEIDKGIICLFTNKSDPKELFKHDDEKSDDFVDRQIQRLSFDQLEILRGKVKSFENDYQNWLIFGMNVWFLNMNLMDILSLQKIINFYTFFLLLESANEIYELLSQEVSRLQELFESADEVYELLSQELYVKCDANGCWKDVP</sequence>
<evidence type="ECO:0000313" key="2">
    <source>
        <dbReference type="Proteomes" id="UP000266861"/>
    </source>
</evidence>
<reference evidence="1 2" key="1">
    <citation type="submission" date="2018-08" db="EMBL/GenBank/DDBJ databases">
        <title>Genome and evolution of the arbuscular mycorrhizal fungus Diversispora epigaea (formerly Glomus versiforme) and its bacterial endosymbionts.</title>
        <authorList>
            <person name="Sun X."/>
            <person name="Fei Z."/>
            <person name="Harrison M."/>
        </authorList>
    </citation>
    <scope>NUCLEOTIDE SEQUENCE [LARGE SCALE GENOMIC DNA]</scope>
    <source>
        <strain evidence="1 2">IT104</strain>
    </source>
</reference>
<comment type="caution">
    <text evidence="1">The sequence shown here is derived from an EMBL/GenBank/DDBJ whole genome shotgun (WGS) entry which is preliminary data.</text>
</comment>
<proteinExistence type="predicted"/>
<accession>A0A397JF70</accession>
<dbReference type="OrthoDB" id="642895at2759"/>
<protein>
    <submittedName>
        <fullName evidence="1">Uncharacterized protein</fullName>
    </submittedName>
</protein>